<keyword evidence="5 7" id="KW-1133">Transmembrane helix</keyword>
<dbReference type="Pfam" id="PF01040">
    <property type="entry name" value="UbiA"/>
    <property type="match status" value="1"/>
</dbReference>
<dbReference type="GO" id="GO:0016765">
    <property type="term" value="F:transferase activity, transferring alkyl or aryl (other than methyl) groups"/>
    <property type="evidence" value="ECO:0007669"/>
    <property type="project" value="InterPro"/>
</dbReference>
<dbReference type="InterPro" id="IPR044878">
    <property type="entry name" value="UbiA_sf"/>
</dbReference>
<comment type="subcellular location">
    <subcellularLocation>
        <location evidence="1">Plastid</location>
        <location evidence="1">Chloroplast membrane</location>
        <topology evidence="1">Multi-pass membrane protein</topology>
    </subcellularLocation>
</comment>
<comment type="similarity">
    <text evidence="2">Belongs to the UbiA prenyltransferase family.</text>
</comment>
<evidence type="ECO:0000256" key="6">
    <source>
        <dbReference type="ARBA" id="ARBA00023136"/>
    </source>
</evidence>
<feature type="transmembrane region" description="Helical" evidence="7">
    <location>
        <begin position="267"/>
        <end position="289"/>
    </location>
</feature>
<evidence type="ECO:0000256" key="4">
    <source>
        <dbReference type="ARBA" id="ARBA00022692"/>
    </source>
</evidence>
<dbReference type="InterPro" id="IPR000537">
    <property type="entry name" value="UbiA_prenyltransferase"/>
</dbReference>
<evidence type="ECO:0000313" key="9">
    <source>
        <dbReference type="Proteomes" id="UP000288805"/>
    </source>
</evidence>
<protein>
    <submittedName>
        <fullName evidence="8">Homogentisate phytyltransferase 1, chloroplastic</fullName>
    </submittedName>
</protein>
<dbReference type="Gene3D" id="1.10.357.140">
    <property type="entry name" value="UbiA prenyltransferase"/>
    <property type="match status" value="1"/>
</dbReference>
<dbReference type="AlphaFoldDB" id="A0A438H7Z3"/>
<keyword evidence="3 8" id="KW-0808">Transferase</keyword>
<dbReference type="GO" id="GO:0031969">
    <property type="term" value="C:chloroplast membrane"/>
    <property type="evidence" value="ECO:0007669"/>
    <property type="project" value="UniProtKB-SubCell"/>
</dbReference>
<accession>A0A438H7Z3</accession>
<comment type="caution">
    <text evidence="8">The sequence shown here is derived from an EMBL/GenBank/DDBJ whole genome shotgun (WGS) entry which is preliminary data.</text>
</comment>
<dbReference type="EMBL" id="QGNW01000263">
    <property type="protein sequence ID" value="RVW80674.1"/>
    <property type="molecule type" value="Genomic_DNA"/>
</dbReference>
<proteinExistence type="inferred from homology"/>
<evidence type="ECO:0000313" key="8">
    <source>
        <dbReference type="EMBL" id="RVW80674.1"/>
    </source>
</evidence>
<evidence type="ECO:0000256" key="2">
    <source>
        <dbReference type="ARBA" id="ARBA00005985"/>
    </source>
</evidence>
<dbReference type="Proteomes" id="UP000288805">
    <property type="component" value="Unassembled WGS sequence"/>
</dbReference>
<feature type="transmembrane region" description="Helical" evidence="7">
    <location>
        <begin position="295"/>
        <end position="315"/>
    </location>
</feature>
<organism evidence="8 9">
    <name type="scientific">Vitis vinifera</name>
    <name type="common">Grape</name>
    <dbReference type="NCBI Taxonomy" id="29760"/>
    <lineage>
        <taxon>Eukaryota</taxon>
        <taxon>Viridiplantae</taxon>
        <taxon>Streptophyta</taxon>
        <taxon>Embryophyta</taxon>
        <taxon>Tracheophyta</taxon>
        <taxon>Spermatophyta</taxon>
        <taxon>Magnoliopsida</taxon>
        <taxon>eudicotyledons</taxon>
        <taxon>Gunneridae</taxon>
        <taxon>Pentapetalae</taxon>
        <taxon>rosids</taxon>
        <taxon>Vitales</taxon>
        <taxon>Vitaceae</taxon>
        <taxon>Viteae</taxon>
        <taxon>Vitis</taxon>
    </lineage>
</organism>
<name>A0A438H7Z3_VITVI</name>
<reference evidence="8 9" key="1">
    <citation type="journal article" date="2018" name="PLoS Genet.">
        <title>Population sequencing reveals clonal diversity and ancestral inbreeding in the grapevine cultivar Chardonnay.</title>
        <authorList>
            <person name="Roach M.J."/>
            <person name="Johnson D.L."/>
            <person name="Bohlmann J."/>
            <person name="van Vuuren H.J."/>
            <person name="Jones S.J."/>
            <person name="Pretorius I.S."/>
            <person name="Schmidt S.A."/>
            <person name="Borneman A.R."/>
        </authorList>
    </citation>
    <scope>NUCLEOTIDE SEQUENCE [LARGE SCALE GENOMIC DNA]</scope>
    <source>
        <strain evidence="9">cv. Chardonnay</strain>
        <tissue evidence="8">Leaf</tissue>
    </source>
</reference>
<evidence type="ECO:0000256" key="5">
    <source>
        <dbReference type="ARBA" id="ARBA00022989"/>
    </source>
</evidence>
<feature type="transmembrane region" description="Helical" evidence="7">
    <location>
        <begin position="226"/>
        <end position="247"/>
    </location>
</feature>
<feature type="transmembrane region" description="Helical" evidence="7">
    <location>
        <begin position="355"/>
        <end position="377"/>
    </location>
</feature>
<evidence type="ECO:0000256" key="1">
    <source>
        <dbReference type="ARBA" id="ARBA00004508"/>
    </source>
</evidence>
<evidence type="ECO:0000256" key="3">
    <source>
        <dbReference type="ARBA" id="ARBA00022679"/>
    </source>
</evidence>
<evidence type="ECO:0000256" key="7">
    <source>
        <dbReference type="SAM" id="Phobius"/>
    </source>
</evidence>
<gene>
    <name evidence="8" type="primary">HPT1_0</name>
    <name evidence="8" type="ORF">CK203_044326</name>
</gene>
<dbReference type="PANTHER" id="PTHR43009:SF6">
    <property type="entry name" value="HOMOGENTISATE PHYTYLTRANSFERASE 1, CHLOROPLASTIC"/>
    <property type="match status" value="1"/>
</dbReference>
<keyword evidence="4 7" id="KW-0812">Transmembrane</keyword>
<keyword evidence="6 7" id="KW-0472">Membrane</keyword>
<sequence length="428" mass="47420">MDSMLIGSFPRPCSSYVSSGMGLTLALALDVLMIDFRFVILDDWRTVKFKLGHSPSGFSKSSSENQREMCVIFTKGVLSHTNASLKLLQWPQFVIIPVSWMIGSYVPVQISRNGAGRSYTVSFQQHLTKHHVRGIQEGCTFYKRWNTKCVVNAASGQPLESEPGASSPKSTLTPVKNALDAFYRVLKTFFQAGIKHNLSFPPRSRETFRLFSVILYWGLGGNAPSFFINAVVAALLMNIYIVGLNQISDIEIDKVNKPYLPLASGEYSVGTGVGIVTSFAFMSFLVGWIVGSWPLFWALFVSFVLGTAYSIDLPLLRWKRFALVAAMCILAVRAVIVQIAFYMHVQTFVYGRPAVFSRPLIFATAFMSFFSVVIALFKHKSLRTFGGGGGVRGGVGECFGWCFWASEGKGTKIRQNHTGMLPTEHPTK</sequence>
<dbReference type="PANTHER" id="PTHR43009">
    <property type="entry name" value="HOMOGENTISATE SOLANESYLTRANSFERASE, CHLOROPLASTIC"/>
    <property type="match status" value="1"/>
</dbReference>
<feature type="transmembrane region" description="Helical" evidence="7">
    <location>
        <begin position="322"/>
        <end position="343"/>
    </location>
</feature>